<dbReference type="GO" id="GO:0000922">
    <property type="term" value="C:spindle pole"/>
    <property type="evidence" value="ECO:0007669"/>
    <property type="project" value="TreeGrafter"/>
</dbReference>
<dbReference type="PANTHER" id="PTHR18874:SF10">
    <property type="entry name" value="CENTROMERE PROTEIN F"/>
    <property type="match status" value="1"/>
</dbReference>
<organism evidence="3 4">
    <name type="scientific">Dreissena polymorpha</name>
    <name type="common">Zebra mussel</name>
    <name type="synonym">Mytilus polymorpha</name>
    <dbReference type="NCBI Taxonomy" id="45954"/>
    <lineage>
        <taxon>Eukaryota</taxon>
        <taxon>Metazoa</taxon>
        <taxon>Spiralia</taxon>
        <taxon>Lophotrochozoa</taxon>
        <taxon>Mollusca</taxon>
        <taxon>Bivalvia</taxon>
        <taxon>Autobranchia</taxon>
        <taxon>Heteroconchia</taxon>
        <taxon>Euheterodonta</taxon>
        <taxon>Imparidentia</taxon>
        <taxon>Neoheterodontei</taxon>
        <taxon>Myida</taxon>
        <taxon>Dreissenoidea</taxon>
        <taxon>Dreissenidae</taxon>
        <taxon>Dreissena</taxon>
    </lineage>
</organism>
<dbReference type="GO" id="GO:0000775">
    <property type="term" value="C:chromosome, centromeric region"/>
    <property type="evidence" value="ECO:0007669"/>
    <property type="project" value="InterPro"/>
</dbReference>
<gene>
    <name evidence="3" type="ORF">DPMN_083552</name>
</gene>
<name>A0A9D3YCN5_DREPO</name>
<feature type="coiled-coil region" evidence="1">
    <location>
        <begin position="118"/>
        <end position="145"/>
    </location>
</feature>
<dbReference type="Proteomes" id="UP000828390">
    <property type="component" value="Unassembled WGS sequence"/>
</dbReference>
<feature type="domain" description="Centromere protein Cenp-F N-terminal" evidence="2">
    <location>
        <begin position="1"/>
        <end position="217"/>
    </location>
</feature>
<dbReference type="PANTHER" id="PTHR18874">
    <property type="entry name" value="CMF/LEK/CENP CELL DIVISION-RELATED"/>
    <property type="match status" value="1"/>
</dbReference>
<comment type="caution">
    <text evidence="3">The sequence shown here is derived from an EMBL/GenBank/DDBJ whole genome shotgun (WGS) entry which is preliminary data.</text>
</comment>
<reference evidence="3" key="2">
    <citation type="submission" date="2020-11" db="EMBL/GenBank/DDBJ databases">
        <authorList>
            <person name="McCartney M.A."/>
            <person name="Auch B."/>
            <person name="Kono T."/>
            <person name="Mallez S."/>
            <person name="Becker A."/>
            <person name="Gohl D.M."/>
            <person name="Silverstein K.A.T."/>
            <person name="Koren S."/>
            <person name="Bechman K.B."/>
            <person name="Herman A."/>
            <person name="Abrahante J.E."/>
            <person name="Garbe J."/>
        </authorList>
    </citation>
    <scope>NUCLEOTIDE SEQUENCE</scope>
    <source>
        <strain evidence="3">Duluth1</strain>
        <tissue evidence="3">Whole animal</tissue>
    </source>
</reference>
<dbReference type="InterPro" id="IPR018463">
    <property type="entry name" value="Centromere_CenpF_N"/>
</dbReference>
<dbReference type="InterPro" id="IPR043513">
    <property type="entry name" value="Cenp-F"/>
</dbReference>
<dbReference type="EMBL" id="JAIWYP010000016">
    <property type="protein sequence ID" value="KAH3696089.1"/>
    <property type="molecule type" value="Genomic_DNA"/>
</dbReference>
<protein>
    <recommendedName>
        <fullName evidence="2">Centromere protein Cenp-F N-terminal domain-containing protein</fullName>
    </recommendedName>
</protein>
<dbReference type="GO" id="GO:0000278">
    <property type="term" value="P:mitotic cell cycle"/>
    <property type="evidence" value="ECO:0007669"/>
    <property type="project" value="TreeGrafter"/>
</dbReference>
<feature type="coiled-coil region" evidence="1">
    <location>
        <begin position="13"/>
        <end position="89"/>
    </location>
</feature>
<dbReference type="GO" id="GO:0005634">
    <property type="term" value="C:nucleus"/>
    <property type="evidence" value="ECO:0007669"/>
    <property type="project" value="TreeGrafter"/>
</dbReference>
<dbReference type="GO" id="GO:0008017">
    <property type="term" value="F:microtubule binding"/>
    <property type="evidence" value="ECO:0007669"/>
    <property type="project" value="InterPro"/>
</dbReference>
<sequence length="238" mass="27599">MSWAAEEWKVDLSHQARQKVEQLEGQLNRLKKEAEMKQFKIDSMEQVIQKEKKRVEDERSEMSALKRELQSITESCQDVEQRRQKLATDVLSKDSHINALNGQMAHLKKQLDMEVAKVNELEVVIQEKNQAVSVLEKQMKSVQKSESEATKSLTNLRTEYAILKQVNVDLAGVITDLRVEVSRLQEENCDLNAELMRETEVRNTVTCLKQQVSTLQDNLRQEESEKVLFNPLPLKYVF</sequence>
<proteinExistence type="predicted"/>
<dbReference type="GO" id="GO:0070840">
    <property type="term" value="F:dynein complex binding"/>
    <property type="evidence" value="ECO:0007669"/>
    <property type="project" value="TreeGrafter"/>
</dbReference>
<keyword evidence="1" id="KW-0175">Coiled coil</keyword>
<dbReference type="AlphaFoldDB" id="A0A9D3YCN5"/>
<dbReference type="GO" id="GO:0010389">
    <property type="term" value="P:regulation of G2/M transition of mitotic cell cycle"/>
    <property type="evidence" value="ECO:0007669"/>
    <property type="project" value="TreeGrafter"/>
</dbReference>
<accession>A0A9D3YCN5</accession>
<dbReference type="GO" id="GO:0051310">
    <property type="term" value="P:metaphase chromosome alignment"/>
    <property type="evidence" value="ECO:0007669"/>
    <property type="project" value="TreeGrafter"/>
</dbReference>
<evidence type="ECO:0000313" key="4">
    <source>
        <dbReference type="Proteomes" id="UP000828390"/>
    </source>
</evidence>
<reference evidence="3" key="1">
    <citation type="journal article" date="2019" name="bioRxiv">
        <title>The Genome of the Zebra Mussel, Dreissena polymorpha: A Resource for Invasive Species Research.</title>
        <authorList>
            <person name="McCartney M.A."/>
            <person name="Auch B."/>
            <person name="Kono T."/>
            <person name="Mallez S."/>
            <person name="Zhang Y."/>
            <person name="Obille A."/>
            <person name="Becker A."/>
            <person name="Abrahante J.E."/>
            <person name="Garbe J."/>
            <person name="Badalamenti J.P."/>
            <person name="Herman A."/>
            <person name="Mangelson H."/>
            <person name="Liachko I."/>
            <person name="Sullivan S."/>
            <person name="Sone E.D."/>
            <person name="Koren S."/>
            <person name="Silverstein K.A.T."/>
            <person name="Beckman K.B."/>
            <person name="Gohl D.M."/>
        </authorList>
    </citation>
    <scope>NUCLEOTIDE SEQUENCE</scope>
    <source>
        <strain evidence="3">Duluth1</strain>
        <tissue evidence="3">Whole animal</tissue>
    </source>
</reference>
<evidence type="ECO:0000259" key="2">
    <source>
        <dbReference type="Pfam" id="PF10481"/>
    </source>
</evidence>
<evidence type="ECO:0000256" key="1">
    <source>
        <dbReference type="SAM" id="Coils"/>
    </source>
</evidence>
<dbReference type="Pfam" id="PF10481">
    <property type="entry name" value="CENP-F_N"/>
    <property type="match status" value="1"/>
</dbReference>
<dbReference type="Gene3D" id="1.10.287.1490">
    <property type="match status" value="1"/>
</dbReference>
<evidence type="ECO:0000313" key="3">
    <source>
        <dbReference type="EMBL" id="KAH3696089.1"/>
    </source>
</evidence>
<keyword evidence="4" id="KW-1185">Reference proteome</keyword>